<sequence length="47" mass="5344">MDIGFEFRHADEYQECPVVEFQATASPLAAVLFILQLISQIHDLHSL</sequence>
<organism evidence="1 3">
    <name type="scientific">Iris pallida</name>
    <name type="common">Sweet iris</name>
    <dbReference type="NCBI Taxonomy" id="29817"/>
    <lineage>
        <taxon>Eukaryota</taxon>
        <taxon>Viridiplantae</taxon>
        <taxon>Streptophyta</taxon>
        <taxon>Embryophyta</taxon>
        <taxon>Tracheophyta</taxon>
        <taxon>Spermatophyta</taxon>
        <taxon>Magnoliopsida</taxon>
        <taxon>Liliopsida</taxon>
        <taxon>Asparagales</taxon>
        <taxon>Iridaceae</taxon>
        <taxon>Iridoideae</taxon>
        <taxon>Irideae</taxon>
        <taxon>Iris</taxon>
    </lineage>
</organism>
<dbReference type="EMBL" id="JANAVB010005600">
    <property type="protein sequence ID" value="KAJ6845977.1"/>
    <property type="molecule type" value="Genomic_DNA"/>
</dbReference>
<protein>
    <submittedName>
        <fullName evidence="1">Disease resistance protein RGA2 isoform X2</fullName>
    </submittedName>
</protein>
<keyword evidence="3" id="KW-1185">Reference proteome</keyword>
<reference evidence="1" key="1">
    <citation type="journal article" date="2023" name="GigaByte">
        <title>Genome assembly of the bearded iris, Iris pallida Lam.</title>
        <authorList>
            <person name="Bruccoleri R.E."/>
            <person name="Oakeley E.J."/>
            <person name="Faust A.M.E."/>
            <person name="Altorfer M."/>
            <person name="Dessus-Babus S."/>
            <person name="Burckhardt D."/>
            <person name="Oertli M."/>
            <person name="Naumann U."/>
            <person name="Petersen F."/>
            <person name="Wong J."/>
        </authorList>
    </citation>
    <scope>NUCLEOTIDE SEQUENCE</scope>
    <source>
        <strain evidence="1">GSM-AAB239-AS_SAM_17_03QT</strain>
    </source>
</reference>
<evidence type="ECO:0000313" key="3">
    <source>
        <dbReference type="Proteomes" id="UP001140949"/>
    </source>
</evidence>
<evidence type="ECO:0000313" key="2">
    <source>
        <dbReference type="EMBL" id="KAJ6850187.1"/>
    </source>
</evidence>
<dbReference type="EMBL" id="JANAVB010003200">
    <property type="protein sequence ID" value="KAJ6850187.1"/>
    <property type="molecule type" value="Genomic_DNA"/>
</dbReference>
<comment type="caution">
    <text evidence="1">The sequence shown here is derived from an EMBL/GenBank/DDBJ whole genome shotgun (WGS) entry which is preliminary data.</text>
</comment>
<dbReference type="AlphaFoldDB" id="A0AAX6HZK0"/>
<gene>
    <name evidence="2" type="ORF">M6B38_266275</name>
    <name evidence="1" type="ORF">M6B38_280185</name>
</gene>
<name>A0AAX6HZK0_IRIPA</name>
<accession>A0AAX6HZK0</accession>
<evidence type="ECO:0000313" key="1">
    <source>
        <dbReference type="EMBL" id="KAJ6845977.1"/>
    </source>
</evidence>
<reference evidence="1" key="2">
    <citation type="submission" date="2023-04" db="EMBL/GenBank/DDBJ databases">
        <authorList>
            <person name="Bruccoleri R.E."/>
            <person name="Oakeley E.J."/>
            <person name="Faust A.-M."/>
            <person name="Dessus-Babus S."/>
            <person name="Altorfer M."/>
            <person name="Burckhardt D."/>
            <person name="Oertli M."/>
            <person name="Naumann U."/>
            <person name="Petersen F."/>
            <person name="Wong J."/>
        </authorList>
    </citation>
    <scope>NUCLEOTIDE SEQUENCE</scope>
    <source>
        <strain evidence="1">GSM-AAB239-AS_SAM_17_03QT</strain>
        <tissue evidence="1">Leaf</tissue>
    </source>
</reference>
<dbReference type="Proteomes" id="UP001140949">
    <property type="component" value="Unassembled WGS sequence"/>
</dbReference>
<proteinExistence type="predicted"/>